<feature type="transmembrane region" description="Helical" evidence="6">
    <location>
        <begin position="169"/>
        <end position="191"/>
    </location>
</feature>
<feature type="transmembrane region" description="Helical" evidence="6">
    <location>
        <begin position="109"/>
        <end position="127"/>
    </location>
</feature>
<keyword evidence="9" id="KW-1185">Reference proteome</keyword>
<feature type="domain" description="Major facilitator superfamily (MFS) profile" evidence="7">
    <location>
        <begin position="13"/>
        <end position="388"/>
    </location>
</feature>
<keyword evidence="2" id="KW-0813">Transport</keyword>
<dbReference type="AlphaFoldDB" id="A0A1B3XKD4"/>
<dbReference type="InterPro" id="IPR052714">
    <property type="entry name" value="MFS_Exporter"/>
</dbReference>
<evidence type="ECO:0000256" key="5">
    <source>
        <dbReference type="ARBA" id="ARBA00023136"/>
    </source>
</evidence>
<accession>A0A1B3XKD4</accession>
<feature type="transmembrane region" description="Helical" evidence="6">
    <location>
        <begin position="20"/>
        <end position="40"/>
    </location>
</feature>
<dbReference type="PROSITE" id="PS50850">
    <property type="entry name" value="MFS"/>
    <property type="match status" value="1"/>
</dbReference>
<dbReference type="Pfam" id="PF07690">
    <property type="entry name" value="MFS_1"/>
    <property type="match status" value="1"/>
</dbReference>
<feature type="transmembrane region" description="Helical" evidence="6">
    <location>
        <begin position="212"/>
        <end position="236"/>
    </location>
</feature>
<feature type="transmembrane region" description="Helical" evidence="6">
    <location>
        <begin position="338"/>
        <end position="360"/>
    </location>
</feature>
<sequence>MCILKKEGVWTKDFISISMVNFGLMLSMYLLLVTMAPYAIEKYDVSVSTAGLAASIFIIGALVSRLFAGRYIESIGNKRMLVMGIAINIIMTFFYFLPANIVALMVIRFLQGIGVGMATTATGTIVGKVIPANKYGEGIGYFSLSAVLAAAIGPLIGVALIEYSNYTSIFFFSLVMGVISLIISVLVNPPVKEIMTSASSRFAFSSFIEPKALPISISIFVIALGYSSILSFITAYTAEIDLVEAGSFYFLVYAIAILVSRPFTGKLVDLKGGNSVAYPGLVLFAIGMFLISQAQTSFVFLVASAFVGLGYGNFQSCTQSLAIKMTPRERIGLATSTYLVFLELGIGFGPFILGCFVPLIGYRGMYLSLAGLIMLGIPLYHVLHGRKDKEALFSKMT</sequence>
<keyword evidence="4 6" id="KW-1133">Transmembrane helix</keyword>
<evidence type="ECO:0000256" key="6">
    <source>
        <dbReference type="SAM" id="Phobius"/>
    </source>
</evidence>
<dbReference type="EMBL" id="CP017080">
    <property type="protein sequence ID" value="AOH53680.1"/>
    <property type="molecule type" value="Genomic_DNA"/>
</dbReference>
<evidence type="ECO:0000256" key="1">
    <source>
        <dbReference type="ARBA" id="ARBA00004651"/>
    </source>
</evidence>
<dbReference type="InterPro" id="IPR036259">
    <property type="entry name" value="MFS_trans_sf"/>
</dbReference>
<evidence type="ECO:0000313" key="8">
    <source>
        <dbReference type="EMBL" id="AOH53680.1"/>
    </source>
</evidence>
<dbReference type="Proteomes" id="UP000077926">
    <property type="component" value="Chromosome"/>
</dbReference>
<organism evidence="8 9">
    <name type="scientific">Peribacillus muralis</name>
    <dbReference type="NCBI Taxonomy" id="264697"/>
    <lineage>
        <taxon>Bacteria</taxon>
        <taxon>Bacillati</taxon>
        <taxon>Bacillota</taxon>
        <taxon>Bacilli</taxon>
        <taxon>Bacillales</taxon>
        <taxon>Bacillaceae</taxon>
        <taxon>Peribacillus</taxon>
    </lineage>
</organism>
<reference evidence="8 9" key="1">
    <citation type="submission" date="2016-08" db="EMBL/GenBank/DDBJ databases">
        <title>Complete genome sequence of Bacillus muralis G25-68, a strain with toxicity to nematodes.</title>
        <authorList>
            <person name="Zheng Z."/>
        </authorList>
    </citation>
    <scope>NUCLEOTIDE SEQUENCE [LARGE SCALE GENOMIC DNA]</scope>
    <source>
        <strain evidence="8 9">G25-68</strain>
    </source>
</reference>
<comment type="subcellular location">
    <subcellularLocation>
        <location evidence="1">Cell membrane</location>
        <topology evidence="1">Multi-pass membrane protein</topology>
    </subcellularLocation>
</comment>
<dbReference type="GO" id="GO:0022857">
    <property type="term" value="F:transmembrane transporter activity"/>
    <property type="evidence" value="ECO:0007669"/>
    <property type="project" value="InterPro"/>
</dbReference>
<feature type="transmembrane region" description="Helical" evidence="6">
    <location>
        <begin position="298"/>
        <end position="317"/>
    </location>
</feature>
<dbReference type="OrthoDB" id="9814001at2"/>
<protein>
    <submittedName>
        <fullName evidence="8">Multidrug MFS transporter</fullName>
    </submittedName>
</protein>
<keyword evidence="3 6" id="KW-0812">Transmembrane</keyword>
<keyword evidence="5 6" id="KW-0472">Membrane</keyword>
<feature type="transmembrane region" description="Helical" evidence="6">
    <location>
        <begin position="276"/>
        <end position="292"/>
    </location>
</feature>
<evidence type="ECO:0000256" key="3">
    <source>
        <dbReference type="ARBA" id="ARBA00022692"/>
    </source>
</evidence>
<feature type="transmembrane region" description="Helical" evidence="6">
    <location>
        <begin position="366"/>
        <end position="383"/>
    </location>
</feature>
<feature type="transmembrane region" description="Helical" evidence="6">
    <location>
        <begin position="46"/>
        <end position="68"/>
    </location>
</feature>
<feature type="transmembrane region" description="Helical" evidence="6">
    <location>
        <begin position="80"/>
        <end position="97"/>
    </location>
</feature>
<dbReference type="SUPFAM" id="SSF103473">
    <property type="entry name" value="MFS general substrate transporter"/>
    <property type="match status" value="1"/>
</dbReference>
<evidence type="ECO:0000259" key="7">
    <source>
        <dbReference type="PROSITE" id="PS50850"/>
    </source>
</evidence>
<dbReference type="InterPro" id="IPR011701">
    <property type="entry name" value="MFS"/>
</dbReference>
<feature type="transmembrane region" description="Helical" evidence="6">
    <location>
        <begin position="139"/>
        <end position="163"/>
    </location>
</feature>
<evidence type="ECO:0000256" key="4">
    <source>
        <dbReference type="ARBA" id="ARBA00022989"/>
    </source>
</evidence>
<evidence type="ECO:0000256" key="2">
    <source>
        <dbReference type="ARBA" id="ARBA00022448"/>
    </source>
</evidence>
<dbReference type="GO" id="GO:0005886">
    <property type="term" value="C:plasma membrane"/>
    <property type="evidence" value="ECO:0007669"/>
    <property type="project" value="UniProtKB-SubCell"/>
</dbReference>
<dbReference type="Gene3D" id="1.20.1250.20">
    <property type="entry name" value="MFS general substrate transporter like domains"/>
    <property type="match status" value="1"/>
</dbReference>
<gene>
    <name evidence="8" type="ORF">ABE28_004905</name>
</gene>
<name>A0A1B3XKD4_9BACI</name>
<proteinExistence type="predicted"/>
<dbReference type="CDD" id="cd17489">
    <property type="entry name" value="MFS_YfcJ_like"/>
    <property type="match status" value="1"/>
</dbReference>
<evidence type="ECO:0000313" key="9">
    <source>
        <dbReference type="Proteomes" id="UP000077926"/>
    </source>
</evidence>
<dbReference type="InterPro" id="IPR020846">
    <property type="entry name" value="MFS_dom"/>
</dbReference>
<dbReference type="PANTHER" id="PTHR23531">
    <property type="entry name" value="QUINOLENE RESISTANCE PROTEIN NORA"/>
    <property type="match status" value="1"/>
</dbReference>
<dbReference type="STRING" id="264697.ABE28_004905"/>
<feature type="transmembrane region" description="Helical" evidence="6">
    <location>
        <begin position="248"/>
        <end position="264"/>
    </location>
</feature>
<dbReference type="PANTHER" id="PTHR23531:SF2">
    <property type="entry name" value="PERMEASE"/>
    <property type="match status" value="1"/>
</dbReference>
<dbReference type="KEGG" id="bmur:ABE28_004905"/>